<organism evidence="1 2">
    <name type="scientific">Herminiimonas aquatilis</name>
    <dbReference type="NCBI Taxonomy" id="345342"/>
    <lineage>
        <taxon>Bacteria</taxon>
        <taxon>Pseudomonadati</taxon>
        <taxon>Pseudomonadota</taxon>
        <taxon>Betaproteobacteria</taxon>
        <taxon>Burkholderiales</taxon>
        <taxon>Oxalobacteraceae</taxon>
        <taxon>Herminiimonas</taxon>
    </lineage>
</organism>
<evidence type="ECO:0000313" key="1">
    <source>
        <dbReference type="EMBL" id="MFC7298656.1"/>
    </source>
</evidence>
<comment type="caution">
    <text evidence="1">The sequence shown here is derived from an EMBL/GenBank/DDBJ whole genome shotgun (WGS) entry which is preliminary data.</text>
</comment>
<evidence type="ECO:0000313" key="2">
    <source>
        <dbReference type="Proteomes" id="UP001596379"/>
    </source>
</evidence>
<keyword evidence="2" id="KW-1185">Reference proteome</keyword>
<protein>
    <recommendedName>
        <fullName evidence="3">DUF5666 domain-containing protein</fullName>
    </recommendedName>
</protein>
<accession>A0ABW2J5M3</accession>
<dbReference type="RefSeq" id="WP_012080898.1">
    <property type="nucleotide sequence ID" value="NZ_JBHTCC010000001.1"/>
</dbReference>
<dbReference type="EMBL" id="JBHTCC010000001">
    <property type="protein sequence ID" value="MFC7298656.1"/>
    <property type="molecule type" value="Genomic_DNA"/>
</dbReference>
<reference evidence="2" key="1">
    <citation type="journal article" date="2019" name="Int. J. Syst. Evol. Microbiol.">
        <title>The Global Catalogue of Microorganisms (GCM) 10K type strain sequencing project: providing services to taxonomists for standard genome sequencing and annotation.</title>
        <authorList>
            <consortium name="The Broad Institute Genomics Platform"/>
            <consortium name="The Broad Institute Genome Sequencing Center for Infectious Disease"/>
            <person name="Wu L."/>
            <person name="Ma J."/>
        </authorList>
    </citation>
    <scope>NUCLEOTIDE SEQUENCE [LARGE SCALE GENOMIC DNA]</scope>
    <source>
        <strain evidence="2">CCUG 36956</strain>
    </source>
</reference>
<evidence type="ECO:0008006" key="3">
    <source>
        <dbReference type="Google" id="ProtNLM"/>
    </source>
</evidence>
<gene>
    <name evidence="1" type="ORF">ACFQO0_09430</name>
</gene>
<sequence>MLINKVYVAAPIQDTPHFLEKMMKKILALVTMAIALTTTGQVLAHGAKASHGGIAQSVNDLNFELVAKDGKATIYVEDHDEALSTAGATGKLTILNGAEKTEVPLEAAGTNQLVSKGEVKLSKGAKVVAAITFADKSTVNVRFAVK</sequence>
<name>A0ABW2J5M3_9BURK</name>
<proteinExistence type="predicted"/>
<dbReference type="Proteomes" id="UP001596379">
    <property type="component" value="Unassembled WGS sequence"/>
</dbReference>